<keyword evidence="2" id="KW-1185">Reference proteome</keyword>
<evidence type="ECO:0000313" key="1">
    <source>
        <dbReference type="EMBL" id="THC89461.1"/>
    </source>
</evidence>
<gene>
    <name evidence="1" type="ORF">EYZ11_011086</name>
</gene>
<proteinExistence type="predicted"/>
<evidence type="ECO:0000313" key="2">
    <source>
        <dbReference type="Proteomes" id="UP000308092"/>
    </source>
</evidence>
<dbReference type="VEuPathDB" id="FungiDB:EYZ11_011086"/>
<name>A0A4S3J946_9EURO</name>
<dbReference type="Proteomes" id="UP000308092">
    <property type="component" value="Unassembled WGS sequence"/>
</dbReference>
<protein>
    <submittedName>
        <fullName evidence="1">Uncharacterized protein</fullName>
    </submittedName>
</protein>
<sequence>MSFCQPLVVFQAKGHIGFGKEVDHGCRKIPYDGLRYPNPTICLHT</sequence>
<dbReference type="AlphaFoldDB" id="A0A4S3J946"/>
<comment type="caution">
    <text evidence="1">The sequence shown here is derived from an EMBL/GenBank/DDBJ whole genome shotgun (WGS) entry which is preliminary data.</text>
</comment>
<accession>A0A4S3J946</accession>
<dbReference type="EMBL" id="SOSA01000650">
    <property type="protein sequence ID" value="THC89461.1"/>
    <property type="molecule type" value="Genomic_DNA"/>
</dbReference>
<reference evidence="1 2" key="1">
    <citation type="submission" date="2019-03" db="EMBL/GenBank/DDBJ databases">
        <title>The genome sequence of a newly discovered highly antifungal drug resistant Aspergillus species, Aspergillus tanneri NIH 1004.</title>
        <authorList>
            <person name="Mounaud S."/>
            <person name="Singh I."/>
            <person name="Joardar V."/>
            <person name="Pakala S."/>
            <person name="Pakala S."/>
            <person name="Venepally P."/>
            <person name="Hoover J."/>
            <person name="Nierman W."/>
            <person name="Chung J."/>
            <person name="Losada L."/>
        </authorList>
    </citation>
    <scope>NUCLEOTIDE SEQUENCE [LARGE SCALE GENOMIC DNA]</scope>
    <source>
        <strain evidence="1 2">NIH1004</strain>
    </source>
</reference>
<organism evidence="1 2">
    <name type="scientific">Aspergillus tanneri</name>
    <dbReference type="NCBI Taxonomy" id="1220188"/>
    <lineage>
        <taxon>Eukaryota</taxon>
        <taxon>Fungi</taxon>
        <taxon>Dikarya</taxon>
        <taxon>Ascomycota</taxon>
        <taxon>Pezizomycotina</taxon>
        <taxon>Eurotiomycetes</taxon>
        <taxon>Eurotiomycetidae</taxon>
        <taxon>Eurotiales</taxon>
        <taxon>Aspergillaceae</taxon>
        <taxon>Aspergillus</taxon>
        <taxon>Aspergillus subgen. Circumdati</taxon>
    </lineage>
</organism>